<evidence type="ECO:0008006" key="3">
    <source>
        <dbReference type="Google" id="ProtNLM"/>
    </source>
</evidence>
<reference evidence="1 2" key="1">
    <citation type="submission" date="2019-09" db="EMBL/GenBank/DDBJ databases">
        <title>YIM 48816 draft genome.</title>
        <authorList>
            <person name="Jiang L."/>
        </authorList>
    </citation>
    <scope>NUCLEOTIDE SEQUENCE [LARGE SCALE GENOMIC DNA]</scope>
    <source>
        <strain evidence="1 2">YIM 48816</strain>
    </source>
</reference>
<dbReference type="Gene3D" id="3.30.450.20">
    <property type="entry name" value="PAS domain"/>
    <property type="match status" value="1"/>
</dbReference>
<evidence type="ECO:0000313" key="1">
    <source>
        <dbReference type="EMBL" id="KAB1071109.1"/>
    </source>
</evidence>
<proteinExistence type="predicted"/>
<dbReference type="AlphaFoldDB" id="A0A6L3SW96"/>
<name>A0A6L3SW96_9HYPH</name>
<evidence type="ECO:0000313" key="2">
    <source>
        <dbReference type="Proteomes" id="UP000474159"/>
    </source>
</evidence>
<keyword evidence="2" id="KW-1185">Reference proteome</keyword>
<comment type="caution">
    <text evidence="1">The sequence shown here is derived from an EMBL/GenBank/DDBJ whole genome shotgun (WGS) entry which is preliminary data.</text>
</comment>
<dbReference type="InterPro" id="IPR035965">
    <property type="entry name" value="PAS-like_dom_sf"/>
</dbReference>
<sequence>MADASHTPNIRSAAAQMQQADSIYRSLFAGAPLPLLVLTPDFRIVNANETYLTATGRGRAGLAGLDMFEAFPDSPHNPRAFFG</sequence>
<gene>
    <name evidence="1" type="ORF">F6X53_29270</name>
</gene>
<dbReference type="SUPFAM" id="SSF55785">
    <property type="entry name" value="PYP-like sensor domain (PAS domain)"/>
    <property type="match status" value="1"/>
</dbReference>
<dbReference type="RefSeq" id="WP_151004998.1">
    <property type="nucleotide sequence ID" value="NZ_BPQY01000698.1"/>
</dbReference>
<dbReference type="EMBL" id="VZZK01000056">
    <property type="protein sequence ID" value="KAB1071109.1"/>
    <property type="molecule type" value="Genomic_DNA"/>
</dbReference>
<organism evidence="1 2">
    <name type="scientific">Methylobacterium soli</name>
    <dbReference type="NCBI Taxonomy" id="553447"/>
    <lineage>
        <taxon>Bacteria</taxon>
        <taxon>Pseudomonadati</taxon>
        <taxon>Pseudomonadota</taxon>
        <taxon>Alphaproteobacteria</taxon>
        <taxon>Hyphomicrobiales</taxon>
        <taxon>Methylobacteriaceae</taxon>
        <taxon>Methylobacterium</taxon>
    </lineage>
</organism>
<dbReference type="Proteomes" id="UP000474159">
    <property type="component" value="Unassembled WGS sequence"/>
</dbReference>
<dbReference type="OrthoDB" id="7466251at2"/>
<accession>A0A6L3SW96</accession>
<protein>
    <recommendedName>
        <fullName evidence="3">PAS domain-containing protein</fullName>
    </recommendedName>
</protein>